<evidence type="ECO:0000313" key="3">
    <source>
        <dbReference type="EMBL" id="MBU9700041.1"/>
    </source>
</evidence>
<gene>
    <name evidence="3" type="ORF">GU927_019540</name>
</gene>
<keyword evidence="1" id="KW-1133">Transmembrane helix</keyword>
<evidence type="ECO:0000256" key="1">
    <source>
        <dbReference type="SAM" id="Phobius"/>
    </source>
</evidence>
<name>A0ABS6J8H5_9RHOB</name>
<evidence type="ECO:0000313" key="4">
    <source>
        <dbReference type="Proteomes" id="UP000731907"/>
    </source>
</evidence>
<feature type="domain" description="Aminoglycoside phosphotransferase" evidence="2">
    <location>
        <begin position="39"/>
        <end position="253"/>
    </location>
</feature>
<organism evidence="3 4">
    <name type="scientific">Paragemmobacter amnigenus</name>
    <dbReference type="NCBI Taxonomy" id="2852097"/>
    <lineage>
        <taxon>Bacteria</taxon>
        <taxon>Pseudomonadati</taxon>
        <taxon>Pseudomonadota</taxon>
        <taxon>Alphaproteobacteria</taxon>
        <taxon>Rhodobacterales</taxon>
        <taxon>Paracoccaceae</taxon>
        <taxon>Paragemmobacter</taxon>
    </lineage>
</organism>
<sequence length="315" mass="34825">MSDATADVHTTEFDDKIAAAIAKVPGWNDPGTTWRWLTGGGAHKNFLVTKADGQTKAVLKLWNRDWEKLGVVPPSAVPMLNTVDAGRAGIGAPVIAIVDEPLSLMIEFLPGRPIDFKDAKLQQRVARKARDLHDSGLNFRRDFNPFAEARVMLSSAGQHGAVLPADYSSVLPVLERIEKTLDMRLGDFVPSHNDLYSPNLLEQADGTIRLIDYDLSGNSDRCYDLGLMATFEGLDPDEMDRLAEAYFGEPNRRMRARMEMFAIAANYSQFAIFAAALVAAEMNADYDYEGYMASTWTKILGQINDPRFGAFLAEV</sequence>
<keyword evidence="1" id="KW-0812">Transmembrane</keyword>
<keyword evidence="1" id="KW-0472">Membrane</keyword>
<proteinExistence type="predicted"/>
<accession>A0ABS6J8H5</accession>
<protein>
    <submittedName>
        <fullName evidence="3">Phosphotransferase</fullName>
    </submittedName>
</protein>
<dbReference type="Pfam" id="PF01636">
    <property type="entry name" value="APH"/>
    <property type="match status" value="1"/>
</dbReference>
<dbReference type="Proteomes" id="UP000731907">
    <property type="component" value="Unassembled WGS sequence"/>
</dbReference>
<keyword evidence="4" id="KW-1185">Reference proteome</keyword>
<dbReference type="Gene3D" id="3.90.1200.10">
    <property type="match status" value="1"/>
</dbReference>
<comment type="caution">
    <text evidence="3">The sequence shown here is derived from an EMBL/GenBank/DDBJ whole genome shotgun (WGS) entry which is preliminary data.</text>
</comment>
<feature type="transmembrane region" description="Helical" evidence="1">
    <location>
        <begin position="260"/>
        <end position="280"/>
    </location>
</feature>
<dbReference type="EMBL" id="JAAATX020000017">
    <property type="protein sequence ID" value="MBU9700041.1"/>
    <property type="molecule type" value="Genomic_DNA"/>
</dbReference>
<evidence type="ECO:0000259" key="2">
    <source>
        <dbReference type="Pfam" id="PF01636"/>
    </source>
</evidence>
<dbReference type="RefSeq" id="WP_161764094.1">
    <property type="nucleotide sequence ID" value="NZ_JAAATX020000017.1"/>
</dbReference>
<dbReference type="SUPFAM" id="SSF56112">
    <property type="entry name" value="Protein kinase-like (PK-like)"/>
    <property type="match status" value="1"/>
</dbReference>
<dbReference type="InterPro" id="IPR002575">
    <property type="entry name" value="Aminoglycoside_PTrfase"/>
</dbReference>
<dbReference type="InterPro" id="IPR011009">
    <property type="entry name" value="Kinase-like_dom_sf"/>
</dbReference>
<reference evidence="3 4" key="1">
    <citation type="submission" date="2021-06" db="EMBL/GenBank/DDBJ databases">
        <title>Rhodobacteraceae bacterium strain HSP-20.</title>
        <authorList>
            <person name="Chen W.-M."/>
        </authorList>
    </citation>
    <scope>NUCLEOTIDE SEQUENCE [LARGE SCALE GENOMIC DNA]</scope>
    <source>
        <strain evidence="3 4">HSP-20</strain>
    </source>
</reference>